<accession>A0ABW0C328</accession>
<dbReference type="InterPro" id="IPR011042">
    <property type="entry name" value="6-blade_b-propeller_TolB-like"/>
</dbReference>
<evidence type="ECO:0000256" key="1">
    <source>
        <dbReference type="ARBA" id="ARBA00022729"/>
    </source>
</evidence>
<feature type="domain" description="SbsA Ig-like" evidence="2">
    <location>
        <begin position="478"/>
        <end position="581"/>
    </location>
</feature>
<evidence type="ECO:0000313" key="4">
    <source>
        <dbReference type="Proteomes" id="UP001596163"/>
    </source>
</evidence>
<keyword evidence="1" id="KW-0732">Signal</keyword>
<dbReference type="Proteomes" id="UP001596163">
    <property type="component" value="Unassembled WGS sequence"/>
</dbReference>
<dbReference type="SUPFAM" id="SSF101898">
    <property type="entry name" value="NHL repeat"/>
    <property type="match status" value="1"/>
</dbReference>
<reference evidence="4" key="1">
    <citation type="journal article" date="2019" name="Int. J. Syst. Evol. Microbiol.">
        <title>The Global Catalogue of Microorganisms (GCM) 10K type strain sequencing project: providing services to taxonomists for standard genome sequencing and annotation.</title>
        <authorList>
            <consortium name="The Broad Institute Genomics Platform"/>
            <consortium name="The Broad Institute Genome Sequencing Center for Infectious Disease"/>
            <person name="Wu L."/>
            <person name="Ma J."/>
        </authorList>
    </citation>
    <scope>NUCLEOTIDE SEQUENCE [LARGE SCALE GENOMIC DNA]</scope>
    <source>
        <strain evidence="4">CGMCC 1.7030</strain>
    </source>
</reference>
<feature type="non-terminal residue" evidence="3">
    <location>
        <position position="770"/>
    </location>
</feature>
<evidence type="ECO:0000259" key="2">
    <source>
        <dbReference type="Pfam" id="PF13205"/>
    </source>
</evidence>
<dbReference type="InterPro" id="IPR032812">
    <property type="entry name" value="SbsA_Ig"/>
</dbReference>
<evidence type="ECO:0000313" key="3">
    <source>
        <dbReference type="EMBL" id="MFC5193679.1"/>
    </source>
</evidence>
<dbReference type="Gene3D" id="2.120.10.30">
    <property type="entry name" value="TolB, C-terminal domain"/>
    <property type="match status" value="1"/>
</dbReference>
<keyword evidence="4" id="KW-1185">Reference proteome</keyword>
<dbReference type="Pfam" id="PF13205">
    <property type="entry name" value="Big_5"/>
    <property type="match status" value="1"/>
</dbReference>
<organism evidence="3 4">
    <name type="scientific">Algoriphagus aquatilis</name>
    <dbReference type="NCBI Taxonomy" id="490186"/>
    <lineage>
        <taxon>Bacteria</taxon>
        <taxon>Pseudomonadati</taxon>
        <taxon>Bacteroidota</taxon>
        <taxon>Cytophagia</taxon>
        <taxon>Cytophagales</taxon>
        <taxon>Cyclobacteriaceae</taxon>
        <taxon>Algoriphagus</taxon>
    </lineage>
</organism>
<sequence>MFNWSSLNKLIGFVFIFCSSSSFLFSQTTVSPIFFYPSYGYPGSSLKLFGSGLTLDMEVRIGDSAPCQISNVTSDQTTLTITLPNDFGTDKVKVYSNGILIFESLGDLAALSGPPFVSSPVEDPSNPYVEIHYGDPYSYTVITDFLGNLEPNLSPQIIPSWLNFYTNIERVVNGQTIKYKNYNPVSFGDFGNNLIGGVAEDPFGNVYVSNSTGSEIFKVNYHTGDTFLWRTGLIPPSGSSIYSLYVSENFLFIPRQSAGSGSVTRIELSDPNKTLNPFVNISGGIYSIFQYAGRYYMPNYGSGRVIVRQGTTSSVFLSGLALNGPTSVSIDENSSTFFLGTGQRGGINSFDLKNTSIPSNRIYFSSFSDKWVEGLNRNSRGDFFIAQRNGGLVRFKSSDNTVIQISDTDTENVRSISNSGRGSVIYSNFETNKLFKLQNWGLLEGTPQKSDLGIHRVLLKSSSDAGVEYQEFFIRVVDRIPPELIQVSPAHQSIHVPVGTSLKLTFDEEIQLGTGGRLAIYSGTSPDPIQIFDLSNTEDRSNLSISSDLISLNVTLKENLPYDAKITVAVINDENGNFIEDLSNNAFRGFSFESEYWYFQTQRQLIITANSDTKTYDGSTLTNPGYSLSSGVLFDGESLVSVTVTGSQTVVGESANVASVAVIKDSSNNDVTSNYQISYVAGTLEVTTRAIEITAASDEKVYDGTALTDSGSEITTGSLVAGHTYTATVTGSQTVVGESANVASVAVIKDSSNNDVTSNYQISYVAGTLE</sequence>
<dbReference type="RefSeq" id="WP_377917845.1">
    <property type="nucleotide sequence ID" value="NZ_JBHSKS010000028.1"/>
</dbReference>
<dbReference type="EMBL" id="JBHSKS010000028">
    <property type="protein sequence ID" value="MFC5193679.1"/>
    <property type="molecule type" value="Genomic_DNA"/>
</dbReference>
<proteinExistence type="predicted"/>
<gene>
    <name evidence="3" type="ORF">ACFPIK_18045</name>
</gene>
<protein>
    <submittedName>
        <fullName evidence="3">Ig-like domain-containing protein</fullName>
    </submittedName>
</protein>
<name>A0ABW0C328_9BACT</name>
<comment type="caution">
    <text evidence="3">The sequence shown here is derived from an EMBL/GenBank/DDBJ whole genome shotgun (WGS) entry which is preliminary data.</text>
</comment>